<evidence type="ECO:0000259" key="8">
    <source>
        <dbReference type="PROSITE" id="PS52029"/>
    </source>
</evidence>
<evidence type="ECO:0000313" key="9">
    <source>
        <dbReference type="EMBL" id="ENO12975.2"/>
    </source>
</evidence>
<dbReference type="HOGENOM" id="CLU_020360_3_4_6"/>
<keyword evidence="4 7" id="KW-0133">Cell shape</keyword>
<comment type="similarity">
    <text evidence="2">Belongs to the YkuD family.</text>
</comment>
<dbReference type="GO" id="GO:0009252">
    <property type="term" value="P:peptidoglycan biosynthetic process"/>
    <property type="evidence" value="ECO:0007669"/>
    <property type="project" value="UniProtKB-UniPathway"/>
</dbReference>
<dbReference type="EMBL" id="APLQ01000014">
    <property type="protein sequence ID" value="ENO12975.2"/>
    <property type="molecule type" value="Genomic_DNA"/>
</dbReference>
<feature type="active site" description="Proton donor/acceptor" evidence="7">
    <location>
        <position position="481"/>
    </location>
</feature>
<comment type="caution">
    <text evidence="9">The sequence shown here is derived from an EMBL/GenBank/DDBJ whole genome shotgun (WGS) entry which is preliminary data.</text>
</comment>
<evidence type="ECO:0000256" key="6">
    <source>
        <dbReference type="ARBA" id="ARBA00023316"/>
    </source>
</evidence>
<evidence type="ECO:0000256" key="1">
    <source>
        <dbReference type="ARBA" id="ARBA00004752"/>
    </source>
</evidence>
<dbReference type="Gene3D" id="2.40.440.10">
    <property type="entry name" value="L,D-transpeptidase catalytic domain-like"/>
    <property type="match status" value="1"/>
</dbReference>
<dbReference type="Pfam" id="PF03734">
    <property type="entry name" value="YkuD"/>
    <property type="match status" value="1"/>
</dbReference>
<accession>N6VS05</accession>
<keyword evidence="3" id="KW-0808">Transferase</keyword>
<dbReference type="Pfam" id="PF01471">
    <property type="entry name" value="PG_binding_1"/>
    <property type="match status" value="1"/>
</dbReference>
<dbReference type="InterPro" id="IPR052905">
    <property type="entry name" value="LD-transpeptidase_YkuD-like"/>
</dbReference>
<dbReference type="PANTHER" id="PTHR41533:SF2">
    <property type="entry name" value="BLR7131 PROTEIN"/>
    <property type="match status" value="1"/>
</dbReference>
<organism evidence="9 10">
    <name type="scientific">Marinobacter nanhaiticus D15-8W</name>
    <dbReference type="NCBI Taxonomy" id="626887"/>
    <lineage>
        <taxon>Bacteria</taxon>
        <taxon>Pseudomonadati</taxon>
        <taxon>Pseudomonadota</taxon>
        <taxon>Gammaproteobacteria</taxon>
        <taxon>Pseudomonadales</taxon>
        <taxon>Marinobacteraceae</taxon>
        <taxon>Marinobacter</taxon>
    </lineage>
</organism>
<dbReference type="AlphaFoldDB" id="N6VS05"/>
<dbReference type="OrthoDB" id="9778545at2"/>
<comment type="pathway">
    <text evidence="1 7">Cell wall biogenesis; peptidoglycan biosynthesis.</text>
</comment>
<dbReference type="Proteomes" id="UP000013165">
    <property type="component" value="Unassembled WGS sequence"/>
</dbReference>
<proteinExistence type="inferred from homology"/>
<dbReference type="InterPro" id="IPR038063">
    <property type="entry name" value="Transpep_catalytic_dom"/>
</dbReference>
<feature type="active site" description="Nucleophile" evidence="7">
    <location>
        <position position="500"/>
    </location>
</feature>
<dbReference type="Pfam" id="PF20142">
    <property type="entry name" value="Scaffold"/>
    <property type="match status" value="1"/>
</dbReference>
<evidence type="ECO:0000256" key="4">
    <source>
        <dbReference type="ARBA" id="ARBA00022960"/>
    </source>
</evidence>
<dbReference type="PROSITE" id="PS52029">
    <property type="entry name" value="LD_TPASE"/>
    <property type="match status" value="1"/>
</dbReference>
<dbReference type="GO" id="GO:0008360">
    <property type="term" value="P:regulation of cell shape"/>
    <property type="evidence" value="ECO:0007669"/>
    <property type="project" value="UniProtKB-UniRule"/>
</dbReference>
<dbReference type="PANTHER" id="PTHR41533">
    <property type="entry name" value="L,D-TRANSPEPTIDASE HI_1667-RELATED"/>
    <property type="match status" value="1"/>
</dbReference>
<dbReference type="PATRIC" id="fig|626887.3.peg.3255"/>
<feature type="domain" description="L,D-TPase catalytic" evidence="8">
    <location>
        <begin position="346"/>
        <end position="528"/>
    </location>
</feature>
<dbReference type="InterPro" id="IPR036366">
    <property type="entry name" value="PGBDSf"/>
</dbReference>
<dbReference type="Gene3D" id="1.10.101.10">
    <property type="entry name" value="PGBD-like superfamily/PGBD"/>
    <property type="match status" value="1"/>
</dbReference>
<dbReference type="InterPro" id="IPR002477">
    <property type="entry name" value="Peptidoglycan-bd-like"/>
</dbReference>
<reference evidence="9 10" key="1">
    <citation type="journal article" date="2013" name="Genome Announc.">
        <title>Genome Sequence of the Polycyclic Aromatic Hydrocarbon-Degrading Bacterium Strain Marinobacter nanhaiticus D15-8WT.</title>
        <authorList>
            <person name="Cui Z."/>
            <person name="Gao W."/>
            <person name="Li Q."/>
            <person name="Xu G."/>
            <person name="Zheng L."/>
        </authorList>
    </citation>
    <scope>NUCLEOTIDE SEQUENCE [LARGE SCALE GENOMIC DNA]</scope>
    <source>
        <strain evidence="9 10">D15-8W</strain>
    </source>
</reference>
<dbReference type="SUPFAM" id="SSF47090">
    <property type="entry name" value="PGBD-like"/>
    <property type="match status" value="1"/>
</dbReference>
<gene>
    <name evidence="9" type="ORF">J057_16295</name>
</gene>
<sequence>MLSTLLFPTFLVVRGGAIQLSCGLRKPLVKNNCTECRSGVSMRVVLSPGRCRLLAMLLLMVSLVADAGESLRQRLEALHSGYSAEAAGERLMTTQALSEFYEARGYELAWTDLRSRIALLTEVEAVAQDGLLPTDYHLLALQELMAEDWEQLSAAARDDLDLLLSDSFLLLGSHLLEGKVNPETIDPEWFANRRQRAMAPLLAEALANSAITATLDVLRPSQDGYRQLKAARARIAGLVGEPWADIPVGPAIKLGMEDERVPLIRQRLVTLGDLEAANDEAAPSSTYDRTMDQAVVEFQRRHGLEDDGIVGRSTLAALNRTPEDRLQQIDLNLERWRWLPDSLGETYVLVNIAAFELKLVQKSQVKLSKRVIVGRPFRRTPVFSDQIRYLVFNPTWTVPRKLMVQDKLPEIVRDPDYIQRLGFSIYHGWGSERVQVDPQTVDWQSLSSRNFPYQLVQEPGPQNALGQVKFMFPNKFDVYLHDTPSRELFRKSERSFSSGCIRVHEPLDLAAALLEIEGGWDRARIDSVVDSLKTTTVTLKQPIPVHLEYWTAWTGDDGRLQFRNDVYTRDARLYEALQTSRRP</sequence>
<dbReference type="InterPro" id="IPR036365">
    <property type="entry name" value="PGBD-like_sf"/>
</dbReference>
<evidence type="ECO:0000256" key="2">
    <source>
        <dbReference type="ARBA" id="ARBA00005992"/>
    </source>
</evidence>
<keyword evidence="6 7" id="KW-0961">Cell wall biogenesis/degradation</keyword>
<dbReference type="UniPathway" id="UPA00219"/>
<dbReference type="InterPro" id="IPR005490">
    <property type="entry name" value="LD_TPept_cat_dom"/>
</dbReference>
<keyword evidence="10" id="KW-1185">Reference proteome</keyword>
<evidence type="ECO:0000256" key="7">
    <source>
        <dbReference type="PROSITE-ProRule" id="PRU01373"/>
    </source>
</evidence>
<dbReference type="SUPFAM" id="SSF141523">
    <property type="entry name" value="L,D-transpeptidase catalytic domain-like"/>
    <property type="match status" value="1"/>
</dbReference>
<dbReference type="InterPro" id="IPR045380">
    <property type="entry name" value="LD_TPept_scaffold_dom"/>
</dbReference>
<dbReference type="GO" id="GO:0071555">
    <property type="term" value="P:cell wall organization"/>
    <property type="evidence" value="ECO:0007669"/>
    <property type="project" value="UniProtKB-UniRule"/>
</dbReference>
<evidence type="ECO:0000313" key="10">
    <source>
        <dbReference type="Proteomes" id="UP000013165"/>
    </source>
</evidence>
<keyword evidence="5 7" id="KW-0573">Peptidoglycan synthesis</keyword>
<dbReference type="eggNOG" id="COG2989">
    <property type="taxonomic scope" value="Bacteria"/>
</dbReference>
<dbReference type="GO" id="GO:0004180">
    <property type="term" value="F:carboxypeptidase activity"/>
    <property type="evidence" value="ECO:0007669"/>
    <property type="project" value="UniProtKB-ARBA"/>
</dbReference>
<dbReference type="STRING" id="626887.J057_16295"/>
<name>N6VS05_9GAMM</name>
<dbReference type="CDD" id="cd16913">
    <property type="entry name" value="YkuD_like"/>
    <property type="match status" value="1"/>
</dbReference>
<protein>
    <submittedName>
        <fullName evidence="9">Peptidoglycan-binding protein</fullName>
    </submittedName>
</protein>
<dbReference type="GO" id="GO:0016740">
    <property type="term" value="F:transferase activity"/>
    <property type="evidence" value="ECO:0007669"/>
    <property type="project" value="UniProtKB-KW"/>
</dbReference>
<evidence type="ECO:0000256" key="3">
    <source>
        <dbReference type="ARBA" id="ARBA00022679"/>
    </source>
</evidence>
<evidence type="ECO:0000256" key="5">
    <source>
        <dbReference type="ARBA" id="ARBA00022984"/>
    </source>
</evidence>